<feature type="region of interest" description="Disordered" evidence="6">
    <location>
        <begin position="1004"/>
        <end position="1056"/>
    </location>
</feature>
<feature type="region of interest" description="Disordered" evidence="6">
    <location>
        <begin position="1466"/>
        <end position="1560"/>
    </location>
</feature>
<feature type="domain" description="C2HC/C3H-type" evidence="7">
    <location>
        <begin position="1178"/>
        <end position="1207"/>
    </location>
</feature>
<dbReference type="PANTHER" id="PTHR13555">
    <property type="entry name" value="C2H2 ZINC FINGER CGI-62-RELATED"/>
    <property type="match status" value="1"/>
</dbReference>
<dbReference type="Gene3D" id="3.30.160.60">
    <property type="entry name" value="Classic Zinc Finger"/>
    <property type="match status" value="1"/>
</dbReference>
<feature type="compositionally biased region" description="Basic residues" evidence="6">
    <location>
        <begin position="1481"/>
        <end position="1491"/>
    </location>
</feature>
<protein>
    <submittedName>
        <fullName evidence="8">Zinc finger C2HC domain-containing protein 1B</fullName>
    </submittedName>
</protein>
<dbReference type="InterPro" id="IPR049899">
    <property type="entry name" value="Znf_C2HC_C3H"/>
</dbReference>
<evidence type="ECO:0000313" key="8">
    <source>
        <dbReference type="EMBL" id="OLP90019.1"/>
    </source>
</evidence>
<accession>A0A1Q9D4B7</accession>
<feature type="domain" description="C2HC/C3H-type" evidence="7">
    <location>
        <begin position="1080"/>
        <end position="1109"/>
    </location>
</feature>
<organism evidence="8 9">
    <name type="scientific">Symbiodinium microadriaticum</name>
    <name type="common">Dinoflagellate</name>
    <name type="synonym">Zooxanthella microadriatica</name>
    <dbReference type="NCBI Taxonomy" id="2951"/>
    <lineage>
        <taxon>Eukaryota</taxon>
        <taxon>Sar</taxon>
        <taxon>Alveolata</taxon>
        <taxon>Dinophyceae</taxon>
        <taxon>Suessiales</taxon>
        <taxon>Symbiodiniaceae</taxon>
        <taxon>Symbiodinium</taxon>
    </lineage>
</organism>
<dbReference type="Pfam" id="PF13913">
    <property type="entry name" value="zf-C2HC_2"/>
    <property type="match status" value="2"/>
</dbReference>
<feature type="compositionally biased region" description="Basic and acidic residues" evidence="6">
    <location>
        <begin position="1359"/>
        <end position="1377"/>
    </location>
</feature>
<feature type="compositionally biased region" description="Low complexity" evidence="6">
    <location>
        <begin position="878"/>
        <end position="899"/>
    </location>
</feature>
<dbReference type="PANTHER" id="PTHR13555:SF36">
    <property type="entry name" value="ZINC FINGER C2HC DOMAIN-CONTAINING PROTEIN 1B"/>
    <property type="match status" value="1"/>
</dbReference>
<evidence type="ECO:0000256" key="5">
    <source>
        <dbReference type="PROSITE-ProRule" id="PRU01371"/>
    </source>
</evidence>
<evidence type="ECO:0000259" key="7">
    <source>
        <dbReference type="PROSITE" id="PS52027"/>
    </source>
</evidence>
<name>A0A1Q9D4B7_SYMMI</name>
<dbReference type="GO" id="GO:0008270">
    <property type="term" value="F:zinc ion binding"/>
    <property type="evidence" value="ECO:0007669"/>
    <property type="project" value="UniProtKB-KW"/>
</dbReference>
<feature type="region of interest" description="Disordered" evidence="6">
    <location>
        <begin position="225"/>
        <end position="271"/>
    </location>
</feature>
<dbReference type="Proteomes" id="UP000186817">
    <property type="component" value="Unassembled WGS sequence"/>
</dbReference>
<comment type="caution">
    <text evidence="8">The sequence shown here is derived from an EMBL/GenBank/DDBJ whole genome shotgun (WGS) entry which is preliminary data.</text>
</comment>
<gene>
    <name evidence="8" type="primary">Zc2hc1b</name>
    <name evidence="8" type="ORF">AK812_SmicGene28446</name>
</gene>
<evidence type="ECO:0000313" key="9">
    <source>
        <dbReference type="Proteomes" id="UP000186817"/>
    </source>
</evidence>
<dbReference type="EMBL" id="LSRX01000731">
    <property type="protein sequence ID" value="OLP90019.1"/>
    <property type="molecule type" value="Genomic_DNA"/>
</dbReference>
<sequence length="1575" mass="170571">MQEIANSFADSCPDTHSVGFKGANIHGGKINFRSGDVIKIDFVPTPDTSDTGETGSDWQTRAEMEIPAGGGYTPEVVVVGISIPSTIGEVLEQVPLADDIFVQVTHGELCDTMLHLYDDTFPWTYKDCAIDGVACNAVVALFDVGCPTAPCPDIVILDARPLGRMFRAVAVGGFPASIEEVQEALSYTPPQGWHLKISTEAPDDVEQPFRGQVYVVELTGTPATHVSPTGVAVGAAPDHEGPGPTDAPDHSATDPDRQRTGVVYPSEPPGECSPCATCVEGEGTDVHSSTGGTGHSGGESGARGLGTCHLARRTVWTTLDVRPEAIAYEKLSLNAILTAKRGKASGPDMIPGELGLTCPAAMQDMLFPLILKMGLLGEEAAGHKGGALTWLYKGRGDRSVCESYRGILLLSTLCKVVHRAYRPAIQRHFESTASTLQIGGRRGASVIFGSHIMRTFMRVRAADARTSAVIFADVSSAYYSTIRDLAARIPGPKAQAQSGSDEAEYDELTIAGQLQQPSALEQSNAHPWLQALTATINGGTWMHLRNDDIPVLTRRGTRPGSAWADLSFGVLLKRILHLRDQGKAAAANACGKEQLSWDGCRHWGPCEECRLTVTIDDLIWADDIASCLPIEHAADAGAAVCTEAGLLTDAFAAHELKLAFGPRKTAAIISLRGKGTCFMPLLVVSIGVALCHALLQAYQAPTVEEVWSSVIDFIEPLEILRNTVQLWADRAADVHSVQEVAADVKQAAYVEAACDVLWQMIQQSASTRVLLSAAGAGTPRAIEIAFDTEVFAQMDLSCFDVAADIPGEVELKLVQRPQGRQVVWYGTGPGGNGNLMLETSLGRAGAMPSHFVNLEDAWSTACLASGMSCVSHKHSSQRASGLSRLSTRSGTGSRASGTLQASRASPPSDGQNQKLRQGLPPLAPGPLPGLAPRLTAEVLSKLDRESRRSGTASARLVAAMGSAPSQQQQQHLQQQSQQPPPPPRQPQQQRGVSLPPLLRTQRLMAAASADQADSTPSNAPSKKPGRSSSAQPLQPLPRRRPRPRGNGPVQSLDWQSKEAWRATDGVLMRAYAARVEKDAPTIPCPHCGRKFRQEALDTHAHVCVNVFGKQRKAFDAQRQRMPPGALRRRARIREVKLVSNWRQQSRALRLAMRAARRSYHARDRFLGPTSGEAAGLDGRVPCPHCGRKFGENQAARHIPVCRAQVPAQAASPGMLASESRPAGAVLVLRHGGRPPAPSETPGRGDFRSRLDQHFLNHAGWERCFAAKTLHFYTAAHLTLTARHLTAFGKTKPCFPWRLEVEELSPEEAQQGRNHNDTPLTEPHELASERLLMSSASSSSSEDSDAEASSDDGQTAAVADGKDDSQQEERSEKEKAGEEDGVWGHLDSVIPSHERQRLEREAVLRKQEEEKERAAEAAVYVGKPDMRPSWDGGGWGGPKDGYDMDTRYMLRGEARELPDHIYQNWKFQKNDEHLRIQVMTKDKKKKAKKKKGKGTDVPRKKKDKKDKKKKKSKKEKAKKDKKAGKKKKRKAQTVDYVSRTALAMAKGRSHRGVNVDRNGGTRYGLQAETSKVDIAV</sequence>
<dbReference type="OrthoDB" id="448502at2759"/>
<keyword evidence="9" id="KW-1185">Reference proteome</keyword>
<feature type="compositionally biased region" description="Low complexity" evidence="6">
    <location>
        <begin position="1331"/>
        <end position="1340"/>
    </location>
</feature>
<feature type="region of interest" description="Disordered" evidence="6">
    <location>
        <begin position="959"/>
        <end position="991"/>
    </location>
</feature>
<evidence type="ECO:0000256" key="2">
    <source>
        <dbReference type="ARBA" id="ARBA00022737"/>
    </source>
</evidence>
<keyword evidence="3 5" id="KW-0863">Zinc-finger</keyword>
<feature type="compositionally biased region" description="Polar residues" evidence="6">
    <location>
        <begin position="1011"/>
        <end position="1030"/>
    </location>
</feature>
<feature type="compositionally biased region" description="Basic residues" evidence="6">
    <location>
        <begin position="1498"/>
        <end position="1530"/>
    </location>
</feature>
<feature type="compositionally biased region" description="Low complexity" evidence="6">
    <location>
        <begin position="964"/>
        <end position="977"/>
    </location>
</feature>
<evidence type="ECO:0000256" key="1">
    <source>
        <dbReference type="ARBA" id="ARBA00022723"/>
    </source>
</evidence>
<proteinExistence type="predicted"/>
<keyword evidence="1" id="KW-0479">Metal-binding</keyword>
<feature type="compositionally biased region" description="Basic and acidic residues" evidence="6">
    <location>
        <begin position="237"/>
        <end position="259"/>
    </location>
</feature>
<keyword evidence="2" id="KW-0677">Repeat</keyword>
<dbReference type="InterPro" id="IPR026319">
    <property type="entry name" value="ZC2HC1A/B-like"/>
</dbReference>
<evidence type="ECO:0000256" key="3">
    <source>
        <dbReference type="ARBA" id="ARBA00022771"/>
    </source>
</evidence>
<feature type="compositionally biased region" description="Polar residues" evidence="6">
    <location>
        <begin position="900"/>
        <end position="914"/>
    </location>
</feature>
<evidence type="ECO:0000256" key="4">
    <source>
        <dbReference type="ARBA" id="ARBA00022833"/>
    </source>
</evidence>
<feature type="compositionally biased region" description="Basic and acidic residues" evidence="6">
    <location>
        <begin position="1391"/>
        <end position="1414"/>
    </location>
</feature>
<feature type="region of interest" description="Disordered" evidence="6">
    <location>
        <begin position="283"/>
        <end position="302"/>
    </location>
</feature>
<feature type="region of interest" description="Disordered" evidence="6">
    <location>
        <begin position="876"/>
        <end position="931"/>
    </location>
</feature>
<evidence type="ECO:0000256" key="6">
    <source>
        <dbReference type="SAM" id="MobiDB-lite"/>
    </source>
</evidence>
<keyword evidence="4" id="KW-0862">Zinc</keyword>
<dbReference type="PROSITE" id="PS52027">
    <property type="entry name" value="ZF_C2HC_C3H"/>
    <property type="match status" value="2"/>
</dbReference>
<feature type="compositionally biased region" description="Gly residues" evidence="6">
    <location>
        <begin position="291"/>
        <end position="302"/>
    </location>
</feature>
<feature type="region of interest" description="Disordered" evidence="6">
    <location>
        <begin position="1331"/>
        <end position="1437"/>
    </location>
</feature>
<reference evidence="8 9" key="1">
    <citation type="submission" date="2016-02" db="EMBL/GenBank/DDBJ databases">
        <title>Genome analysis of coral dinoflagellate symbionts highlights evolutionary adaptations to a symbiotic lifestyle.</title>
        <authorList>
            <person name="Aranda M."/>
            <person name="Li Y."/>
            <person name="Liew Y.J."/>
            <person name="Baumgarten S."/>
            <person name="Simakov O."/>
            <person name="Wilson M."/>
            <person name="Piel J."/>
            <person name="Ashoor H."/>
            <person name="Bougouffa S."/>
            <person name="Bajic V.B."/>
            <person name="Ryu T."/>
            <person name="Ravasi T."/>
            <person name="Bayer T."/>
            <person name="Micklem G."/>
            <person name="Kim H."/>
            <person name="Bhak J."/>
            <person name="Lajeunesse T.C."/>
            <person name="Voolstra C.R."/>
        </authorList>
    </citation>
    <scope>NUCLEOTIDE SEQUENCE [LARGE SCALE GENOMIC DNA]</scope>
    <source>
        <strain evidence="8 9">CCMP2467</strain>
    </source>
</reference>